<dbReference type="AlphaFoldDB" id="G3GRB4"/>
<evidence type="ECO:0000259" key="2">
    <source>
        <dbReference type="SMART" id="SM00720"/>
    </source>
</evidence>
<dbReference type="InParanoid" id="G3GRB4"/>
<protein>
    <submittedName>
        <fullName evidence="3">Calpain-8</fullName>
    </submittedName>
</protein>
<dbReference type="PANTHER" id="PTHR10183">
    <property type="entry name" value="CALPAIN"/>
    <property type="match status" value="1"/>
</dbReference>
<dbReference type="InterPro" id="IPR036213">
    <property type="entry name" value="Calpain_III_sf"/>
</dbReference>
<dbReference type="GO" id="GO:0006508">
    <property type="term" value="P:proteolysis"/>
    <property type="evidence" value="ECO:0007669"/>
    <property type="project" value="InterPro"/>
</dbReference>
<name>G3GRB4_CRIGR</name>
<comment type="similarity">
    <text evidence="1">Belongs to the peptidase C2 family.</text>
</comment>
<dbReference type="Proteomes" id="UP000001075">
    <property type="component" value="Unassembled WGS sequence"/>
</dbReference>
<evidence type="ECO:0000313" key="3">
    <source>
        <dbReference type="EMBL" id="EGV92514.1"/>
    </source>
</evidence>
<dbReference type="InterPro" id="IPR022683">
    <property type="entry name" value="Calpain_III"/>
</dbReference>
<dbReference type="SUPFAM" id="SSF49758">
    <property type="entry name" value="Calpain large subunit, middle domain (domain III)"/>
    <property type="match status" value="1"/>
</dbReference>
<dbReference type="InterPro" id="IPR022684">
    <property type="entry name" value="Calpain_cysteine_protease"/>
</dbReference>
<dbReference type="PANTHER" id="PTHR10183:SF374">
    <property type="entry name" value="CALPAIN-8"/>
    <property type="match status" value="1"/>
</dbReference>
<accession>G3GRB4</accession>
<feature type="domain" description="Peptidase C2 calpain" evidence="2">
    <location>
        <begin position="9"/>
        <end position="110"/>
    </location>
</feature>
<dbReference type="GO" id="GO:0005737">
    <property type="term" value="C:cytoplasm"/>
    <property type="evidence" value="ECO:0007669"/>
    <property type="project" value="TreeGrafter"/>
</dbReference>
<sequence>MEALSFFENFPSSSPHPCWTTVTGCLPATYWTNPQFKIYLDEVDEDQEEGTSEPCCTVLLGLMQKNRRRQKRIGQGMLSIGYAIYQVQPSQGALMSLIWMFLSVVGVHLSYCSNTLNKMLSLHP</sequence>
<dbReference type="InterPro" id="IPR022682">
    <property type="entry name" value="Calpain_domain_III"/>
</dbReference>
<proteinExistence type="inferred from homology"/>
<dbReference type="STRING" id="10029.G3GRB4"/>
<dbReference type="SMART" id="SM00720">
    <property type="entry name" value="calpain_III"/>
    <property type="match status" value="1"/>
</dbReference>
<dbReference type="EMBL" id="JH000002">
    <property type="protein sequence ID" value="EGV92514.1"/>
    <property type="molecule type" value="Genomic_DNA"/>
</dbReference>
<organism evidence="3 4">
    <name type="scientific">Cricetulus griseus</name>
    <name type="common">Chinese hamster</name>
    <name type="synonym">Cricetulus barabensis griseus</name>
    <dbReference type="NCBI Taxonomy" id="10029"/>
    <lineage>
        <taxon>Eukaryota</taxon>
        <taxon>Metazoa</taxon>
        <taxon>Chordata</taxon>
        <taxon>Craniata</taxon>
        <taxon>Vertebrata</taxon>
        <taxon>Euteleostomi</taxon>
        <taxon>Mammalia</taxon>
        <taxon>Eutheria</taxon>
        <taxon>Euarchontoglires</taxon>
        <taxon>Glires</taxon>
        <taxon>Rodentia</taxon>
        <taxon>Myomorpha</taxon>
        <taxon>Muroidea</taxon>
        <taxon>Cricetidae</taxon>
        <taxon>Cricetinae</taxon>
        <taxon>Cricetulus</taxon>
    </lineage>
</organism>
<evidence type="ECO:0000313" key="4">
    <source>
        <dbReference type="Proteomes" id="UP000001075"/>
    </source>
</evidence>
<dbReference type="GO" id="GO:0004198">
    <property type="term" value="F:calcium-dependent cysteine-type endopeptidase activity"/>
    <property type="evidence" value="ECO:0007669"/>
    <property type="project" value="InterPro"/>
</dbReference>
<gene>
    <name evidence="3" type="ORF">I79_000057</name>
</gene>
<evidence type="ECO:0000256" key="1">
    <source>
        <dbReference type="ARBA" id="ARBA00007623"/>
    </source>
</evidence>
<dbReference type="Gene3D" id="2.60.120.380">
    <property type="match status" value="1"/>
</dbReference>
<reference evidence="4" key="1">
    <citation type="journal article" date="2011" name="Nat. Biotechnol.">
        <title>The genomic sequence of the Chinese hamster ovary (CHO)-K1 cell line.</title>
        <authorList>
            <person name="Xu X."/>
            <person name="Nagarajan H."/>
            <person name="Lewis N.E."/>
            <person name="Pan S."/>
            <person name="Cai Z."/>
            <person name="Liu X."/>
            <person name="Chen W."/>
            <person name="Xie M."/>
            <person name="Wang W."/>
            <person name="Hammond S."/>
            <person name="Andersen M.R."/>
            <person name="Neff N."/>
            <person name="Passarelli B."/>
            <person name="Koh W."/>
            <person name="Fan H.C."/>
            <person name="Wang J."/>
            <person name="Gui Y."/>
            <person name="Lee K.H."/>
            <person name="Betenbaugh M.J."/>
            <person name="Quake S.R."/>
            <person name="Famili I."/>
            <person name="Palsson B.O."/>
            <person name="Wang J."/>
        </authorList>
    </citation>
    <scope>NUCLEOTIDE SEQUENCE [LARGE SCALE GENOMIC DNA]</scope>
    <source>
        <strain evidence="4">CHO K1 cell line</strain>
    </source>
</reference>
<dbReference type="Pfam" id="PF01067">
    <property type="entry name" value="Calpain_III"/>
    <property type="match status" value="1"/>
</dbReference>